<dbReference type="Proteomes" id="UP000186096">
    <property type="component" value="Unassembled WGS sequence"/>
</dbReference>
<proteinExistence type="predicted"/>
<keyword evidence="1" id="KW-0732">Signal</keyword>
<evidence type="ECO:0000256" key="1">
    <source>
        <dbReference type="SAM" id="SignalP"/>
    </source>
</evidence>
<feature type="chain" id="PRO_5013043236" evidence="1">
    <location>
        <begin position="34"/>
        <end position="166"/>
    </location>
</feature>
<evidence type="ECO:0000313" key="3">
    <source>
        <dbReference type="Proteomes" id="UP000186096"/>
    </source>
</evidence>
<dbReference type="RefSeq" id="WP_143734696.1">
    <property type="nucleotide sequence ID" value="NZ_FTNI01000034.1"/>
</dbReference>
<keyword evidence="3" id="KW-1185">Reference proteome</keyword>
<reference evidence="3" key="1">
    <citation type="submission" date="2017-01" db="EMBL/GenBank/DDBJ databases">
        <authorList>
            <person name="Varghese N."/>
            <person name="Submissions S."/>
        </authorList>
    </citation>
    <scope>NUCLEOTIDE SEQUENCE [LARGE SCALE GENOMIC DNA]</scope>
    <source>
        <strain evidence="3">ATCC 12950</strain>
    </source>
</reference>
<gene>
    <name evidence="2" type="ORF">SAMN05421833_13443</name>
</gene>
<accession>A0A1N7GYK1</accession>
<organism evidence="2 3">
    <name type="scientific">Microbispora rosea</name>
    <dbReference type="NCBI Taxonomy" id="58117"/>
    <lineage>
        <taxon>Bacteria</taxon>
        <taxon>Bacillati</taxon>
        <taxon>Actinomycetota</taxon>
        <taxon>Actinomycetes</taxon>
        <taxon>Streptosporangiales</taxon>
        <taxon>Streptosporangiaceae</taxon>
        <taxon>Microbispora</taxon>
    </lineage>
</organism>
<feature type="signal peptide" evidence="1">
    <location>
        <begin position="1"/>
        <end position="33"/>
    </location>
</feature>
<sequence>MAIRTGRRTLSMLGTLIAMAGAAFVAASGTAESATPGPAAVYSGWKNNFSTGKTAPGQQKQVARLFLPAGSYTVFAKLNLEPPVTEGYPAIVKCYLRAGDDNDYAVATQDPVLASVPMSLNVVHTFTAGGQVLLSCGSLISSATTELSMIKITAIQASSLSNKLLP</sequence>
<protein>
    <submittedName>
        <fullName evidence="2">Uncharacterized protein</fullName>
    </submittedName>
</protein>
<name>A0A1N7GYK1_9ACTN</name>
<dbReference type="EMBL" id="FTNI01000034">
    <property type="protein sequence ID" value="SIS17707.1"/>
    <property type="molecule type" value="Genomic_DNA"/>
</dbReference>
<dbReference type="AlphaFoldDB" id="A0A1N7GYK1"/>
<evidence type="ECO:0000313" key="2">
    <source>
        <dbReference type="EMBL" id="SIS17707.1"/>
    </source>
</evidence>